<dbReference type="Pfam" id="PF00400">
    <property type="entry name" value="WD40"/>
    <property type="match status" value="2"/>
</dbReference>
<dbReference type="InterPro" id="IPR015943">
    <property type="entry name" value="WD40/YVTN_repeat-like_dom_sf"/>
</dbReference>
<dbReference type="GO" id="GO:1901000">
    <property type="term" value="P:regulation of response to salt stress"/>
    <property type="evidence" value="ECO:0007669"/>
    <property type="project" value="EnsemblPlants"/>
</dbReference>
<dbReference type="OMA" id="YKQRYVG"/>
<dbReference type="GO" id="GO:0005634">
    <property type="term" value="C:nucleus"/>
    <property type="evidence" value="ECO:0007669"/>
    <property type="project" value="EnsemblPlants"/>
</dbReference>
<feature type="region of interest" description="Disordered" evidence="4">
    <location>
        <begin position="658"/>
        <end position="681"/>
    </location>
</feature>
<evidence type="ECO:0000256" key="3">
    <source>
        <dbReference type="PROSITE-ProRule" id="PRU00221"/>
    </source>
</evidence>
<organism evidence="5 6">
    <name type="scientific">Cynara cardunculus var. scolymus</name>
    <name type="common">Globe artichoke</name>
    <name type="synonym">Cynara scolymus</name>
    <dbReference type="NCBI Taxonomy" id="59895"/>
    <lineage>
        <taxon>Eukaryota</taxon>
        <taxon>Viridiplantae</taxon>
        <taxon>Streptophyta</taxon>
        <taxon>Embryophyta</taxon>
        <taxon>Tracheophyta</taxon>
        <taxon>Spermatophyta</taxon>
        <taxon>Magnoliopsida</taxon>
        <taxon>eudicotyledons</taxon>
        <taxon>Gunneridae</taxon>
        <taxon>Pentapetalae</taxon>
        <taxon>asterids</taxon>
        <taxon>campanulids</taxon>
        <taxon>Asterales</taxon>
        <taxon>Asteraceae</taxon>
        <taxon>Carduoideae</taxon>
        <taxon>Cardueae</taxon>
        <taxon>Carduinae</taxon>
        <taxon>Cynara</taxon>
    </lineage>
</organism>
<dbReference type="Gene3D" id="2.130.10.10">
    <property type="entry name" value="YVTN repeat-like/Quinoprotein amine dehydrogenase"/>
    <property type="match status" value="2"/>
</dbReference>
<dbReference type="SUPFAM" id="SSF48452">
    <property type="entry name" value="TPR-like"/>
    <property type="match status" value="1"/>
</dbReference>
<dbReference type="InterPro" id="IPR036322">
    <property type="entry name" value="WD40_repeat_dom_sf"/>
</dbReference>
<dbReference type="GO" id="GO:0045717">
    <property type="term" value="P:negative regulation of fatty acid biosynthetic process"/>
    <property type="evidence" value="ECO:0007669"/>
    <property type="project" value="EnsemblPlants"/>
</dbReference>
<dbReference type="InterPro" id="IPR045151">
    <property type="entry name" value="DCAF8"/>
</dbReference>
<dbReference type="SMART" id="SM00320">
    <property type="entry name" value="WD40"/>
    <property type="match status" value="4"/>
</dbReference>
<evidence type="ECO:0000313" key="6">
    <source>
        <dbReference type="Proteomes" id="UP000243975"/>
    </source>
</evidence>
<sequence length="878" mass="98793">MESLSFHDGNITHFIDARSLHVRSDINHSLQLHSSFIRRLSLERELEAHQGCVNTIAWNSKGSLLISGSDDTRVNLWSYHSRKLLHSIDSGHTANIFCTKFVPETSDELVVSAAADSEVRLFNLSRLEGRGVEDSAINPSALFQCHTRRIKKLAVEPGNPNVVWSASEDATLRQHDFRETTACPAAESTHRECRNVLLDLRCGAKKSLADPPKQPLVLKSCDISPTRPHLLLVHFKTLLTCTHLFPSSPQLIATPNACSDAFARLYDRRMLPPLSSCRQKLPPPPCVNYFCPLHLSDHGRQGLHLTHVTFSPNGEELLLNYSGEHVYLMDMCCYRFAVLCAQNVTWVWCCNSSFVQYKSRIFTDSGTSRRTILQQKIPNRKRLEFLRVHANAMRYTSDDAMKFFNPTVILKEVQSKQSVSDFFSNRFPAKRNLAARLDQCRKLLQIAEKSLKEGANYYYGIEACNDVLHGYGQIGHTLMHECLCLRAALLLKRDWKHDDLMAVRDCYRAVKIDPTSFRALHCMAEALLQLGKHKEALEFAIAAQFSAPSNPEAAEMVENIRKCIDTVEAEVSNKAKEGTPSSETRAGRVLSLSDILYRSDASSDTSQPISGREDSDYEEELEVDFETSISGDEAHEVESSNNFQRSLNVRIHRKGDSTINTCHTSSSCGSPKSSPRSDRITRQHERAIDMKQRYVGHCNVGTDIKQASFLGQKGEYIASGSDDGRWFIWEKSTGRLIKMLMGDGAVVNCVQSHPFDCVIWTPLASIPSVIAGGTAGPETANILDTMEGNQRRLSHNRESLLPFEILEGFRMHEFPEGSLRPGIGLQFDILRIWSQPLAFKWREHKFLFHLLRIIEIFHIAIMKIHGGLEGGRIFSGGL</sequence>
<dbReference type="Gene3D" id="1.25.40.10">
    <property type="entry name" value="Tetratricopeptide repeat domain"/>
    <property type="match status" value="1"/>
</dbReference>
<dbReference type="GO" id="GO:0080008">
    <property type="term" value="C:Cul4-RING E3 ubiquitin ligase complex"/>
    <property type="evidence" value="ECO:0007669"/>
    <property type="project" value="TreeGrafter"/>
</dbReference>
<comment type="caution">
    <text evidence="5">The sequence shown here is derived from an EMBL/GenBank/DDBJ whole genome shotgun (WGS) entry which is preliminary data.</text>
</comment>
<protein>
    <submittedName>
        <fullName evidence="5">Tetratricopeptide-like helical</fullName>
    </submittedName>
</protein>
<gene>
    <name evidence="5" type="ORF">Ccrd_023098</name>
</gene>
<dbReference type="PANTHER" id="PTHR15574:SF40">
    <property type="entry name" value="WD AND TETRATRICOPEPTIDE REPEATS PROTEIN 1"/>
    <property type="match status" value="1"/>
</dbReference>
<feature type="compositionally biased region" description="Low complexity" evidence="4">
    <location>
        <begin position="665"/>
        <end position="674"/>
    </location>
</feature>
<accession>A0A103XXF5</accession>
<dbReference type="InterPro" id="IPR001680">
    <property type="entry name" value="WD40_rpt"/>
</dbReference>
<proteinExistence type="predicted"/>
<dbReference type="PANTHER" id="PTHR15574">
    <property type="entry name" value="WD REPEAT DOMAIN-CONTAINING FAMILY"/>
    <property type="match status" value="1"/>
</dbReference>
<evidence type="ECO:0000256" key="1">
    <source>
        <dbReference type="ARBA" id="ARBA00022574"/>
    </source>
</evidence>
<dbReference type="InterPro" id="IPR011990">
    <property type="entry name" value="TPR-like_helical_dom_sf"/>
</dbReference>
<evidence type="ECO:0000256" key="4">
    <source>
        <dbReference type="SAM" id="MobiDB-lite"/>
    </source>
</evidence>
<dbReference type="Gramene" id="KVH98676">
    <property type="protein sequence ID" value="KVH98676"/>
    <property type="gene ID" value="Ccrd_023098"/>
</dbReference>
<evidence type="ECO:0000256" key="2">
    <source>
        <dbReference type="ARBA" id="ARBA00022737"/>
    </source>
</evidence>
<dbReference type="PROSITE" id="PS50082">
    <property type="entry name" value="WD_REPEATS_2"/>
    <property type="match status" value="1"/>
</dbReference>
<keyword evidence="6" id="KW-1185">Reference proteome</keyword>
<keyword evidence="1 3" id="KW-0853">WD repeat</keyword>
<dbReference type="EMBL" id="LEKV01003768">
    <property type="protein sequence ID" value="KVH98676.1"/>
    <property type="molecule type" value="Genomic_DNA"/>
</dbReference>
<dbReference type="GO" id="GO:0005829">
    <property type="term" value="C:cytosol"/>
    <property type="evidence" value="ECO:0007669"/>
    <property type="project" value="EnsemblPlants"/>
</dbReference>
<evidence type="ECO:0000313" key="5">
    <source>
        <dbReference type="EMBL" id="KVH98676.1"/>
    </source>
</evidence>
<dbReference type="SUPFAM" id="SSF50978">
    <property type="entry name" value="WD40 repeat-like"/>
    <property type="match status" value="1"/>
</dbReference>
<feature type="repeat" description="WD" evidence="3">
    <location>
        <begin position="46"/>
        <end position="87"/>
    </location>
</feature>
<feature type="compositionally biased region" description="Polar residues" evidence="4">
    <location>
        <begin position="600"/>
        <end position="609"/>
    </location>
</feature>
<feature type="region of interest" description="Disordered" evidence="4">
    <location>
        <begin position="599"/>
        <end position="620"/>
    </location>
</feature>
<dbReference type="GO" id="GO:0009788">
    <property type="term" value="P:negative regulation of abscisic acid-activated signaling pathway"/>
    <property type="evidence" value="ECO:0007669"/>
    <property type="project" value="EnsemblPlants"/>
</dbReference>
<dbReference type="STRING" id="59895.A0A103XXF5"/>
<reference evidence="5 6" key="1">
    <citation type="journal article" date="2016" name="Sci. Rep.">
        <title>The genome sequence of the outbreeding globe artichoke constructed de novo incorporating a phase-aware low-pass sequencing strategy of F1 progeny.</title>
        <authorList>
            <person name="Scaglione D."/>
            <person name="Reyes-Chin-Wo S."/>
            <person name="Acquadro A."/>
            <person name="Froenicke L."/>
            <person name="Portis E."/>
            <person name="Beitel C."/>
            <person name="Tirone M."/>
            <person name="Mauro R."/>
            <person name="Lo Monaco A."/>
            <person name="Mauromicale G."/>
            <person name="Faccioli P."/>
            <person name="Cattivelli L."/>
            <person name="Rieseberg L."/>
            <person name="Michelmore R."/>
            <person name="Lanteri S."/>
        </authorList>
    </citation>
    <scope>NUCLEOTIDE SEQUENCE [LARGE SCALE GENOMIC DNA]</scope>
    <source>
        <strain evidence="5">2C</strain>
    </source>
</reference>
<name>A0A103XXF5_CYNCS</name>
<keyword evidence="2" id="KW-0677">Repeat</keyword>
<dbReference type="PROSITE" id="PS50294">
    <property type="entry name" value="WD_REPEATS_REGION"/>
    <property type="match status" value="1"/>
</dbReference>
<dbReference type="Proteomes" id="UP000243975">
    <property type="component" value="Unassembled WGS sequence"/>
</dbReference>
<dbReference type="AlphaFoldDB" id="A0A103XXF5"/>